<organism evidence="1 2">
    <name type="scientific">Massilia eurypsychrophila</name>
    <dbReference type="NCBI Taxonomy" id="1485217"/>
    <lineage>
        <taxon>Bacteria</taxon>
        <taxon>Pseudomonadati</taxon>
        <taxon>Pseudomonadota</taxon>
        <taxon>Betaproteobacteria</taxon>
        <taxon>Burkholderiales</taxon>
        <taxon>Oxalobacteraceae</taxon>
        <taxon>Telluria group</taxon>
        <taxon>Massilia</taxon>
    </lineage>
</organism>
<dbReference type="RefSeq" id="WP_099790762.1">
    <property type="nucleotide sequence ID" value="NZ_JBHLYV010000099.1"/>
</dbReference>
<accession>A0A2G8TCB0</accession>
<evidence type="ECO:0000313" key="1">
    <source>
        <dbReference type="EMBL" id="PIL43687.1"/>
    </source>
</evidence>
<keyword evidence="2" id="KW-1185">Reference proteome</keyword>
<evidence type="ECO:0008006" key="3">
    <source>
        <dbReference type="Google" id="ProtNLM"/>
    </source>
</evidence>
<gene>
    <name evidence="1" type="ORF">CR105_18180</name>
</gene>
<dbReference type="EMBL" id="PDOC01000012">
    <property type="protein sequence ID" value="PIL43687.1"/>
    <property type="molecule type" value="Genomic_DNA"/>
</dbReference>
<sequence length="104" mass="11528">MSTYDTIRDAILKKQHIYATYQGHRREFCPHAIGMKNGKPQALFYQFGGTSSKGPLIVGADENWRCITISGLSDVTSCSGVWYSADNHSTAQRCVGEIDVQIEV</sequence>
<name>A0A2G8TCB0_9BURK</name>
<reference evidence="1 2" key="1">
    <citation type="submission" date="2017-10" db="EMBL/GenBank/DDBJ databases">
        <title>Massilia psychrophilum sp. nov., a novel purple-pigmented bacterium isolated from Tianshan glacier, Xinjiang Municipality, China.</title>
        <authorList>
            <person name="Wang H."/>
        </authorList>
    </citation>
    <scope>NUCLEOTIDE SEQUENCE [LARGE SCALE GENOMIC DNA]</scope>
    <source>
        <strain evidence="1 2">JCM 30074</strain>
    </source>
</reference>
<comment type="caution">
    <text evidence="1">The sequence shown here is derived from an EMBL/GenBank/DDBJ whole genome shotgun (WGS) entry which is preliminary data.</text>
</comment>
<proteinExistence type="predicted"/>
<protein>
    <recommendedName>
        <fullName evidence="3">WYL domain-containing protein</fullName>
    </recommendedName>
</protein>
<dbReference type="Proteomes" id="UP000230390">
    <property type="component" value="Unassembled WGS sequence"/>
</dbReference>
<dbReference type="AlphaFoldDB" id="A0A2G8TCB0"/>
<dbReference type="OrthoDB" id="1493123at2"/>
<evidence type="ECO:0000313" key="2">
    <source>
        <dbReference type="Proteomes" id="UP000230390"/>
    </source>
</evidence>